<proteinExistence type="predicted"/>
<dbReference type="Proteomes" id="UP000468581">
    <property type="component" value="Unassembled WGS sequence"/>
</dbReference>
<dbReference type="AlphaFoldDB" id="A0A6P0UPS3"/>
<gene>
    <name evidence="1" type="ORF">GWK08_15985</name>
</gene>
<dbReference type="RefSeq" id="WP_163608233.1">
    <property type="nucleotide sequence ID" value="NZ_JAABOO010000003.1"/>
</dbReference>
<keyword evidence="2" id="KW-1185">Reference proteome</keyword>
<sequence length="491" mass="58661">MNLLESMIPSLSDEEKKSFVLYLRQKNKRADTKNIALFRLLEKRKKDLSTELYTNGNGPAYHSLRKRLFENLIDFIAQQNFSRDKSEEMDIQKLILAANYLFEQKQYQVGVKTLDKAEKKAEKLELFSVLNDIYNLQIQFSHFYSDTPLKIITQKFRVNQKRVLNEQRLNMGYAILREELKKLQFEGKVVDLQQLIENTIEQLQISLKEVLTFKSLYQIMFITNEYAAISKEYHSIESFLRKSYDYIIEKESLTGKHLYYHIYILYFMANVFFRNRKFAESMEYTEKMEEQMQKNRYKYYNRFVPKHALLSSLNHCYSGKIDTAIQITSSVLETSYQHDMAEIFDLRLSLALYYFQKTDFRQVSGIFKGFYHTDNWYEKKVGIEWAIKKNLMELILHLELENIELCVSRMQSFKRRYLDYLKALKEKHLLNFVSVLDKTILFPSDLNPARIPDLNENEDIFTLSFYAWLKAKQNKKDPYDTVLAMVNKKPH</sequence>
<comment type="caution">
    <text evidence="1">The sequence shown here is derived from an EMBL/GenBank/DDBJ whole genome shotgun (WGS) entry which is preliminary data.</text>
</comment>
<evidence type="ECO:0000313" key="1">
    <source>
        <dbReference type="EMBL" id="NER14957.1"/>
    </source>
</evidence>
<protein>
    <recommendedName>
        <fullName evidence="3">Tetratricopeptide repeat protein</fullName>
    </recommendedName>
</protein>
<evidence type="ECO:0008006" key="3">
    <source>
        <dbReference type="Google" id="ProtNLM"/>
    </source>
</evidence>
<name>A0A6P0UPS3_9FLAO</name>
<dbReference type="EMBL" id="JAABOO010000003">
    <property type="protein sequence ID" value="NER14957.1"/>
    <property type="molecule type" value="Genomic_DNA"/>
</dbReference>
<reference evidence="1 2" key="1">
    <citation type="submission" date="2020-01" db="EMBL/GenBank/DDBJ databases">
        <title>Leptobacterium flavescens.</title>
        <authorList>
            <person name="Wang G."/>
        </authorList>
    </citation>
    <scope>NUCLEOTIDE SEQUENCE [LARGE SCALE GENOMIC DNA]</scope>
    <source>
        <strain evidence="1 2">KCTC 22160</strain>
    </source>
</reference>
<accession>A0A6P0UPS3</accession>
<evidence type="ECO:0000313" key="2">
    <source>
        <dbReference type="Proteomes" id="UP000468581"/>
    </source>
</evidence>
<organism evidence="1 2">
    <name type="scientific">Leptobacterium flavescens</name>
    <dbReference type="NCBI Taxonomy" id="472055"/>
    <lineage>
        <taxon>Bacteria</taxon>
        <taxon>Pseudomonadati</taxon>
        <taxon>Bacteroidota</taxon>
        <taxon>Flavobacteriia</taxon>
        <taxon>Flavobacteriales</taxon>
        <taxon>Flavobacteriaceae</taxon>
        <taxon>Leptobacterium</taxon>
    </lineage>
</organism>